<keyword evidence="3" id="KW-1185">Reference proteome</keyword>
<feature type="region of interest" description="Disordered" evidence="1">
    <location>
        <begin position="1665"/>
        <end position="1684"/>
    </location>
</feature>
<feature type="signal peptide" evidence="2">
    <location>
        <begin position="1"/>
        <end position="29"/>
    </location>
</feature>
<evidence type="ECO:0000256" key="1">
    <source>
        <dbReference type="SAM" id="MobiDB-lite"/>
    </source>
</evidence>
<protein>
    <submittedName>
        <fullName evidence="4">Uncharacterized protein LOC106159416</fullName>
    </submittedName>
</protein>
<evidence type="ECO:0000313" key="4">
    <source>
        <dbReference type="RefSeq" id="XP_013391148.1"/>
    </source>
</evidence>
<feature type="compositionally biased region" description="Low complexity" evidence="1">
    <location>
        <begin position="907"/>
        <end position="924"/>
    </location>
</feature>
<feature type="region of interest" description="Disordered" evidence="1">
    <location>
        <begin position="836"/>
        <end position="870"/>
    </location>
</feature>
<gene>
    <name evidence="4" type="primary">LOC106159416</name>
</gene>
<dbReference type="Proteomes" id="UP000085678">
    <property type="component" value="Unplaced"/>
</dbReference>
<keyword evidence="2" id="KW-0732">Signal</keyword>
<accession>A0A1S3HYR4</accession>
<reference evidence="4" key="1">
    <citation type="submission" date="2025-08" db="UniProtKB">
        <authorList>
            <consortium name="RefSeq"/>
        </authorList>
    </citation>
    <scope>IDENTIFICATION</scope>
    <source>
        <tissue evidence="4">Gonads</tissue>
    </source>
</reference>
<feature type="region of interest" description="Disordered" evidence="1">
    <location>
        <begin position="1370"/>
        <end position="1395"/>
    </location>
</feature>
<feature type="region of interest" description="Disordered" evidence="1">
    <location>
        <begin position="907"/>
        <end position="933"/>
    </location>
</feature>
<sequence>MDRQCNVLVSAASFLVLLLLSGEIFSTDGAVVKMGQTSRLSDRECKTIAERGGKIVRRQIVGNISCNGSEDCPDGCCRDTAGNNVENGQIVSTLLDGILTEPIGQPTCGNVSVECEPCSDDCSCAPGLVCQAPSFPSNVSLICVSDAAYDEYEDILDGGNLYDHTSFPWNNTEIEEIINGTKEEMTTLEDMFEDMMKLAPQTNCTEWEWEFTWDWDEGGTTPAGTTTPGTLRRRRRCVSSIESLTLTTTELPDPDWSQLKRDTDDEIKSVLLSALYERPISMRRKRRARLRKKRDLQMRESRDVSNSIPLTSSNTGTGTLQVEQNVVEGQADVTTPFTSQQIYSSADNVGELPQPGTMFTDVEEEGLGGNAIVADVPEKNTALINSNGFIDGAENDVSNGQAILEDDTKTSDFKETEGTAELLSEDSEAGSHSARTDASGLDGLLVVEDDTTTTVLPLQATTPMNNGELYSILETESPEIPDKDLMEIFFGHWDQTKGSLYSEVDETDPGTDSRNQEKGSMIIEDDMTTALPWYQYSTPGDAYMAYSTTGGAAGVATLDDDPIQTSNAGVATLDDDPIQTSNAGVATLDDDPIQTSNAIKDGEATVEDDTPQLPEMTENDMESDNTILKFQAHDQESSVLPKSSEELPFHETNYGGEAILQDNPVKRETENDYGRTSGVAVVQDNQITPEQKGSPMNSFSFSENGEPNGHAVLEDDMAEPILQKESLPSGEPTLISEGPAAPLEEPPLYKGASFMGNVATPPLLIQQAPSLLFSIFKFQFSLLNPLYAKVEVSYSQPHIQKELIEPSGNAGIPSDEDNLSNVREGETTGQAVIQDEIAIPEENQQREQSGETNVYSNEENVGPDYPADSQRNFEQLPVRQRRDVDRAALPGEVSPLLGMLRDFSQDFSNSDNSIQNRDSSASSSTDDDDDDEATLQDEPHMIQETAPKEDSSLQTVLAPNRHDTQSEEQPAITNVESSGEAILEDDIAPEKTDTMLNENTAQITSEEETYPTLSNWENPNSVGQAILEEEDIVPPARQPDVLPDRYVAFLFSNQDSVLDPSPGEAILEEETPQADYRNLDGQAILEEDTVPQARQPDILPDRYAALLFNHQDPVPGRFPVEIILEEETPQADYRNSIGQAILEEDTVPTARQPDVLPERYAAILFSDQDPVSVPSPGEAILEEQTPQADYRHTEGQAILEEDTLPPARQPDVLPDRYAAQLSSDQDSVSGPFSAGEAILEAEAALPNLPDGPSSVLGEYDTEPVLTSQVNDKMSGVAALEGDITTPTPLQQTTPSDNNVLSIDNVAYNYDDGHFVIEDDKEILNPQQILRDIAEVIHENSDILSDFNGEMFSLQDDTITSSPSLQSFIPTQQSVTSASGPNEEDAHPYSAVGSENPSYINSVDANSEAYHSDHVPVGDMDFKGIEFTNQESPAQSKTPSGNWKPQFNVDHDFRVVGNDQDDLGHHDYLDMTERVVNEADAAPLWSNDANRFPIVQNDDIGGNMDLTKRDVDDTATGQDGFLTGSDFTPEEVHNQYPGVVDTYLPDPLSSSDDIIADQNAVKDNNRGVLVDTNWDIPQVENDQTNANEGSGVDEGNAHARFQLGASGNIVAATDDTLKFRSQGDAASDNNKFGELQKEDMNNDDPTASLASGIPGTLTDTNIAAEDENHLPKAQTGEDTTERPSTPSLMYMLGLALDHIKQAEKIYKDKPESSAQQYLVRNNNQEQQFLTVPAHSARNSVSLGAVLLISLNVLFYFF</sequence>
<name>A0A1S3HYR4_LINAN</name>
<feature type="compositionally biased region" description="Polar residues" evidence="1">
    <location>
        <begin position="304"/>
        <end position="317"/>
    </location>
</feature>
<dbReference type="KEGG" id="lak:106159416"/>
<organism evidence="3 4">
    <name type="scientific">Lingula anatina</name>
    <name type="common">Brachiopod</name>
    <name type="synonym">Lingula unguis</name>
    <dbReference type="NCBI Taxonomy" id="7574"/>
    <lineage>
        <taxon>Eukaryota</taxon>
        <taxon>Metazoa</taxon>
        <taxon>Spiralia</taxon>
        <taxon>Lophotrochozoa</taxon>
        <taxon>Brachiopoda</taxon>
        <taxon>Linguliformea</taxon>
        <taxon>Lingulata</taxon>
        <taxon>Lingulida</taxon>
        <taxon>Linguloidea</taxon>
        <taxon>Lingulidae</taxon>
        <taxon>Lingula</taxon>
    </lineage>
</organism>
<dbReference type="GeneID" id="106159416"/>
<dbReference type="RefSeq" id="XP_013391148.1">
    <property type="nucleotide sequence ID" value="XM_013535694.1"/>
</dbReference>
<feature type="region of interest" description="Disordered" evidence="1">
    <location>
        <begin position="1620"/>
        <end position="1657"/>
    </location>
</feature>
<evidence type="ECO:0000313" key="3">
    <source>
        <dbReference type="Proteomes" id="UP000085678"/>
    </source>
</evidence>
<proteinExistence type="predicted"/>
<evidence type="ECO:0000256" key="2">
    <source>
        <dbReference type="SAM" id="SignalP"/>
    </source>
</evidence>
<feature type="compositionally biased region" description="Polar residues" evidence="1">
    <location>
        <begin position="850"/>
        <end position="859"/>
    </location>
</feature>
<dbReference type="InParanoid" id="A0A1S3HYR4"/>
<feature type="region of interest" description="Disordered" evidence="1">
    <location>
        <begin position="287"/>
        <end position="317"/>
    </location>
</feature>
<feature type="chain" id="PRO_5010320806" evidence="2">
    <location>
        <begin position="30"/>
        <end position="1756"/>
    </location>
</feature>
<feature type="compositionally biased region" description="Polar residues" evidence="1">
    <location>
        <begin position="1370"/>
        <end position="1379"/>
    </location>
</feature>